<keyword evidence="3" id="KW-1185">Reference proteome</keyword>
<dbReference type="EMBL" id="JAVHJV010000004">
    <property type="protein sequence ID" value="KAK5943026.1"/>
    <property type="molecule type" value="Genomic_DNA"/>
</dbReference>
<gene>
    <name evidence="2" type="ORF">PMZ80_004031</name>
</gene>
<dbReference type="RefSeq" id="XP_064731116.1">
    <property type="nucleotide sequence ID" value="XM_064872458.1"/>
</dbReference>
<dbReference type="InterPro" id="IPR025676">
    <property type="entry name" value="Clr5_dom"/>
</dbReference>
<feature type="domain" description="Clr5" evidence="1">
    <location>
        <begin position="7"/>
        <end position="62"/>
    </location>
</feature>
<protein>
    <recommendedName>
        <fullName evidence="1">Clr5 domain-containing protein</fullName>
    </recommendedName>
</protein>
<dbReference type="PANTHER" id="PTHR38788">
    <property type="entry name" value="CLR5 DOMAIN-CONTAINING PROTEIN"/>
    <property type="match status" value="1"/>
</dbReference>
<dbReference type="Pfam" id="PF14420">
    <property type="entry name" value="Clr5"/>
    <property type="match status" value="1"/>
</dbReference>
<evidence type="ECO:0000313" key="3">
    <source>
        <dbReference type="Proteomes" id="UP001334248"/>
    </source>
</evidence>
<proteinExistence type="predicted"/>
<organism evidence="2 3">
    <name type="scientific">Knufia obscura</name>
    <dbReference type="NCBI Taxonomy" id="1635080"/>
    <lineage>
        <taxon>Eukaryota</taxon>
        <taxon>Fungi</taxon>
        <taxon>Dikarya</taxon>
        <taxon>Ascomycota</taxon>
        <taxon>Pezizomycotina</taxon>
        <taxon>Eurotiomycetes</taxon>
        <taxon>Chaetothyriomycetidae</taxon>
        <taxon>Chaetothyriales</taxon>
        <taxon>Trichomeriaceae</taxon>
        <taxon>Knufia</taxon>
    </lineage>
</organism>
<comment type="caution">
    <text evidence="2">The sequence shown here is derived from an EMBL/GenBank/DDBJ whole genome shotgun (WGS) entry which is preliminary data.</text>
</comment>
<reference evidence="2 3" key="1">
    <citation type="journal article" date="2023" name="Res Sq">
        <title>Genomic and morphological characterization of Knufia obscura isolated from the Mars 2020 spacecraft assembly facility.</title>
        <authorList>
            <person name="Chander A.M."/>
            <person name="Teixeira M.M."/>
            <person name="Singh N.K."/>
            <person name="Williams M.P."/>
            <person name="Parker C.W."/>
            <person name="Leo P."/>
            <person name="Stajich J.E."/>
            <person name="Torok T."/>
            <person name="Tighe S."/>
            <person name="Mason C.E."/>
            <person name="Venkateswaran K."/>
        </authorList>
    </citation>
    <scope>NUCLEOTIDE SEQUENCE [LARGE SCALE GENOMIC DNA]</scope>
    <source>
        <strain evidence="2 3">CCFEE 5817</strain>
    </source>
</reference>
<dbReference type="PANTHER" id="PTHR38788:SF3">
    <property type="entry name" value="CLR5 DOMAIN-CONTAINING PROTEIN"/>
    <property type="match status" value="1"/>
</dbReference>
<dbReference type="GeneID" id="89997480"/>
<evidence type="ECO:0000259" key="1">
    <source>
        <dbReference type="Pfam" id="PF14420"/>
    </source>
</evidence>
<name>A0ABR0RQW8_9EURO</name>
<evidence type="ECO:0000313" key="2">
    <source>
        <dbReference type="EMBL" id="KAK5943026.1"/>
    </source>
</evidence>
<accession>A0ABR0RQW8</accession>
<sequence length="259" mass="29442">MVHEHDQAEWDRHRPVIEQKYIKEKMTRQQLLRHMEGHHGFPASEVSRSQYERNFKEWGLRKNHKQKVYACIDRELKRKHMDADSAEVIIGNVVYPRKKLKKAISRHVHLSLQSRWPNVGDAASHALINLQGSTRSDVSSAVFVRPSLRPGLSLAMVQRLPWLEVKEPIAQLLKGTNQHTDRPSQIAPPRSETSGLAHIHGELAISTHTSLAKTLVSALVGKTFGASAQTGLLPLEAQFPEARIGRLQKGRFCNREKYE</sequence>
<dbReference type="Proteomes" id="UP001334248">
    <property type="component" value="Unassembled WGS sequence"/>
</dbReference>